<dbReference type="EMBL" id="BARW01012365">
    <property type="protein sequence ID" value="GAI83377.1"/>
    <property type="molecule type" value="Genomic_DNA"/>
</dbReference>
<organism evidence="1">
    <name type="scientific">marine sediment metagenome</name>
    <dbReference type="NCBI Taxonomy" id="412755"/>
    <lineage>
        <taxon>unclassified sequences</taxon>
        <taxon>metagenomes</taxon>
        <taxon>ecological metagenomes</taxon>
    </lineage>
</organism>
<reference evidence="1" key="1">
    <citation type="journal article" date="2014" name="Front. Microbiol.">
        <title>High frequency of phylogenetically diverse reductive dehalogenase-homologous genes in deep subseafloor sedimentary metagenomes.</title>
        <authorList>
            <person name="Kawai M."/>
            <person name="Futagami T."/>
            <person name="Toyoda A."/>
            <person name="Takaki Y."/>
            <person name="Nishi S."/>
            <person name="Hori S."/>
            <person name="Arai W."/>
            <person name="Tsubouchi T."/>
            <person name="Morono Y."/>
            <person name="Uchiyama I."/>
            <person name="Ito T."/>
            <person name="Fujiyama A."/>
            <person name="Inagaki F."/>
            <person name="Takami H."/>
        </authorList>
    </citation>
    <scope>NUCLEOTIDE SEQUENCE</scope>
    <source>
        <strain evidence="1">Expedition CK06-06</strain>
    </source>
</reference>
<gene>
    <name evidence="1" type="ORF">S12H4_23324</name>
</gene>
<accession>X1RRM9</accession>
<name>X1RRM9_9ZZZZ</name>
<feature type="non-terminal residue" evidence="1">
    <location>
        <position position="184"/>
    </location>
</feature>
<proteinExistence type="predicted"/>
<sequence length="184" mass="20390">MKEIKISIHRKYTKDFQSYGYRIGLQMDVDKDDPRSAYYEGKAFLNERIAEEDLIIKNIMNKKDAERGSGYKELVAVPVGKVKKNGLGGVAEKELVVKSYLCGGCGTWLVGEKGVDGKVFCKKCGCRKHITATNISRSPEVDGGDGNVMIPIDVRQIEVVSDKAVLVELFGDKGKVWVPKSCVR</sequence>
<evidence type="ECO:0000313" key="1">
    <source>
        <dbReference type="EMBL" id="GAI83377.1"/>
    </source>
</evidence>
<dbReference type="AlphaFoldDB" id="X1RRM9"/>
<protein>
    <submittedName>
        <fullName evidence="1">Uncharacterized protein</fullName>
    </submittedName>
</protein>
<comment type="caution">
    <text evidence="1">The sequence shown here is derived from an EMBL/GenBank/DDBJ whole genome shotgun (WGS) entry which is preliminary data.</text>
</comment>